<dbReference type="AlphaFoldDB" id="A0A1I2BLT8"/>
<feature type="transmembrane region" description="Helical" evidence="1">
    <location>
        <begin position="31"/>
        <end position="50"/>
    </location>
</feature>
<dbReference type="RefSeq" id="WP_093832049.1">
    <property type="nucleotide sequence ID" value="NZ_FOLQ01000015.1"/>
</dbReference>
<feature type="transmembrane region" description="Helical" evidence="1">
    <location>
        <begin position="6"/>
        <end position="24"/>
    </location>
</feature>
<name>A0A1I2BLT8_9BACT</name>
<keyword evidence="3" id="KW-1185">Reference proteome</keyword>
<keyword evidence="1" id="KW-0812">Transmembrane</keyword>
<sequence>MLETLLAVYVLIMHVFTKIGKYILSPLAHTVAFTTAIILVLTAIGFWYGYRLLVWLAKQVYKTFSSKPPLPAPELTASTE</sequence>
<dbReference type="STRING" id="662367.SAMN05216167_115144"/>
<keyword evidence="1" id="KW-0472">Membrane</keyword>
<dbReference type="EMBL" id="FOLQ01000015">
    <property type="protein sequence ID" value="SFE57172.1"/>
    <property type="molecule type" value="Genomic_DNA"/>
</dbReference>
<keyword evidence="1" id="KW-1133">Transmembrane helix</keyword>
<evidence type="ECO:0000256" key="1">
    <source>
        <dbReference type="SAM" id="Phobius"/>
    </source>
</evidence>
<proteinExistence type="predicted"/>
<dbReference type="OrthoDB" id="9848627at2"/>
<dbReference type="Proteomes" id="UP000198598">
    <property type="component" value="Unassembled WGS sequence"/>
</dbReference>
<gene>
    <name evidence="2" type="ORF">SAMN05216167_115144</name>
</gene>
<evidence type="ECO:0000313" key="2">
    <source>
        <dbReference type="EMBL" id="SFE57172.1"/>
    </source>
</evidence>
<reference evidence="2 3" key="1">
    <citation type="submission" date="2016-10" db="EMBL/GenBank/DDBJ databases">
        <authorList>
            <person name="de Groot N.N."/>
        </authorList>
    </citation>
    <scope>NUCLEOTIDE SEQUENCE [LARGE SCALE GENOMIC DNA]</scope>
    <source>
        <strain evidence="2 3">DSM 26130</strain>
    </source>
</reference>
<accession>A0A1I2BLT8</accession>
<organism evidence="2 3">
    <name type="scientific">Spirosoma endophyticum</name>
    <dbReference type="NCBI Taxonomy" id="662367"/>
    <lineage>
        <taxon>Bacteria</taxon>
        <taxon>Pseudomonadati</taxon>
        <taxon>Bacteroidota</taxon>
        <taxon>Cytophagia</taxon>
        <taxon>Cytophagales</taxon>
        <taxon>Cytophagaceae</taxon>
        <taxon>Spirosoma</taxon>
    </lineage>
</organism>
<evidence type="ECO:0000313" key="3">
    <source>
        <dbReference type="Proteomes" id="UP000198598"/>
    </source>
</evidence>
<protein>
    <submittedName>
        <fullName evidence="2">Uncharacterized protein</fullName>
    </submittedName>
</protein>